<accession>A0ABW4YYP8</accession>
<keyword evidence="4" id="KW-1185">Reference proteome</keyword>
<feature type="transmembrane region" description="Helical" evidence="1">
    <location>
        <begin position="12"/>
        <end position="33"/>
    </location>
</feature>
<sequence>MSALSLGRAQLVAVSAAIAALGGGAVLVALTIPPDAAGAVVGARSFPVAVGLVLLSCGLLLLLEAWRTPWECEATDPEAPPLDLVPLAILAAGMLVNVLLIKAAGFIVASTLMFAFTARAFGARRLWLSLLIGFVLAFATYYGFARMLDLRIGGGLIEDLF</sequence>
<reference evidence="4" key="1">
    <citation type="journal article" date="2019" name="Int. J. Syst. Evol. Microbiol.">
        <title>The Global Catalogue of Microorganisms (GCM) 10K type strain sequencing project: providing services to taxonomists for standard genome sequencing and annotation.</title>
        <authorList>
            <consortium name="The Broad Institute Genomics Platform"/>
            <consortium name="The Broad Institute Genome Sequencing Center for Infectious Disease"/>
            <person name="Wu L."/>
            <person name="Ma J."/>
        </authorList>
    </citation>
    <scope>NUCLEOTIDE SEQUENCE [LARGE SCALE GENOMIC DNA]</scope>
    <source>
        <strain evidence="4">CCM 7435</strain>
    </source>
</reference>
<feature type="transmembrane region" description="Helical" evidence="1">
    <location>
        <begin position="86"/>
        <end position="114"/>
    </location>
</feature>
<evidence type="ECO:0000313" key="4">
    <source>
        <dbReference type="Proteomes" id="UP001597299"/>
    </source>
</evidence>
<evidence type="ECO:0000259" key="2">
    <source>
        <dbReference type="Pfam" id="PF07331"/>
    </source>
</evidence>
<dbReference type="EMBL" id="JBHUHD010000001">
    <property type="protein sequence ID" value="MFD2141314.1"/>
    <property type="molecule type" value="Genomic_DNA"/>
</dbReference>
<dbReference type="Pfam" id="PF07331">
    <property type="entry name" value="TctB"/>
    <property type="match status" value="1"/>
</dbReference>
<dbReference type="InterPro" id="IPR009936">
    <property type="entry name" value="DUF1468"/>
</dbReference>
<comment type="caution">
    <text evidence="3">The sequence shown here is derived from an EMBL/GenBank/DDBJ whole genome shotgun (WGS) entry which is preliminary data.</text>
</comment>
<feature type="domain" description="DUF1468" evidence="2">
    <location>
        <begin position="13"/>
        <end position="151"/>
    </location>
</feature>
<keyword evidence="1" id="KW-0472">Membrane</keyword>
<name>A0ABW4YYP8_9HYPH</name>
<organism evidence="3 4">
    <name type="scientific">Ancylobacter oerskovii</name>
    <dbReference type="NCBI Taxonomy" id="459519"/>
    <lineage>
        <taxon>Bacteria</taxon>
        <taxon>Pseudomonadati</taxon>
        <taxon>Pseudomonadota</taxon>
        <taxon>Alphaproteobacteria</taxon>
        <taxon>Hyphomicrobiales</taxon>
        <taxon>Xanthobacteraceae</taxon>
        <taxon>Ancylobacter</taxon>
    </lineage>
</organism>
<dbReference type="RefSeq" id="WP_213350177.1">
    <property type="nucleotide sequence ID" value="NZ_JAHBGB010000002.1"/>
</dbReference>
<protein>
    <submittedName>
        <fullName evidence="3">Tripartite tricarboxylate transporter TctB family protein</fullName>
    </submittedName>
</protein>
<feature type="transmembrane region" description="Helical" evidence="1">
    <location>
        <begin position="126"/>
        <end position="144"/>
    </location>
</feature>
<keyword evidence="1" id="KW-1133">Transmembrane helix</keyword>
<dbReference type="Proteomes" id="UP001597299">
    <property type="component" value="Unassembled WGS sequence"/>
</dbReference>
<keyword evidence="1" id="KW-0812">Transmembrane</keyword>
<evidence type="ECO:0000313" key="3">
    <source>
        <dbReference type="EMBL" id="MFD2141314.1"/>
    </source>
</evidence>
<evidence type="ECO:0000256" key="1">
    <source>
        <dbReference type="SAM" id="Phobius"/>
    </source>
</evidence>
<proteinExistence type="predicted"/>
<feature type="transmembrane region" description="Helical" evidence="1">
    <location>
        <begin position="45"/>
        <end position="66"/>
    </location>
</feature>
<gene>
    <name evidence="3" type="ORF">ACFSNC_12930</name>
</gene>